<name>A0A916RD79_9HYPH</name>
<protein>
    <submittedName>
        <fullName evidence="1">5-carboxymethyl-2-hydroxymuconate isomerase</fullName>
    </submittedName>
</protein>
<dbReference type="RefSeq" id="WP_188719068.1">
    <property type="nucleotide sequence ID" value="NZ_BMIF01000001.1"/>
</dbReference>
<sequence>MPHLVVEYSRSVENTYDVKVIMDVVFEAGVSSGIMKAEDIKVRALAYDHYRLGGGLTSFLHLGAYLLTGRTPEQKEHFSTLMRSRLADHFPEIESISIDVRDMDPVAYKKRLLSDE</sequence>
<gene>
    <name evidence="1" type="primary">hpcD</name>
    <name evidence="1" type="ORF">GCM10011385_02080</name>
</gene>
<dbReference type="SUPFAM" id="SSF55331">
    <property type="entry name" value="Tautomerase/MIF"/>
    <property type="match status" value="1"/>
</dbReference>
<accession>A0A916RD79</accession>
<keyword evidence="1" id="KW-0413">Isomerase</keyword>
<dbReference type="InterPro" id="IPR004220">
    <property type="entry name" value="5-COMe_2-OHmuconate_Isoase"/>
</dbReference>
<dbReference type="CDD" id="cd00580">
    <property type="entry name" value="CHMI"/>
    <property type="match status" value="1"/>
</dbReference>
<dbReference type="Gene3D" id="3.30.429.10">
    <property type="entry name" value="Macrophage Migration Inhibitory Factor"/>
    <property type="match status" value="1"/>
</dbReference>
<dbReference type="Pfam" id="PF02962">
    <property type="entry name" value="CHMI"/>
    <property type="match status" value="1"/>
</dbReference>
<evidence type="ECO:0000313" key="1">
    <source>
        <dbReference type="EMBL" id="GGA52353.1"/>
    </source>
</evidence>
<dbReference type="GO" id="GO:0008704">
    <property type="term" value="F:5-carboxymethyl-2-hydroxymuconate delta-isomerase activity"/>
    <property type="evidence" value="ECO:0007669"/>
    <property type="project" value="InterPro"/>
</dbReference>
<comment type="caution">
    <text evidence="1">The sequence shown here is derived from an EMBL/GenBank/DDBJ whole genome shotgun (WGS) entry which is preliminary data.</text>
</comment>
<dbReference type="Proteomes" id="UP000636264">
    <property type="component" value="Unassembled WGS sequence"/>
</dbReference>
<dbReference type="PANTHER" id="PTHR37950">
    <property type="entry name" value="4-HYDROXYPHENYLACETATE CATABOLISM PROTEIN"/>
    <property type="match status" value="1"/>
</dbReference>
<dbReference type="AlphaFoldDB" id="A0A916RD79"/>
<dbReference type="PANTHER" id="PTHR37950:SF1">
    <property type="entry name" value="4-HYDROXYPHENYLACETATE CATABOLISM PROTEIN"/>
    <property type="match status" value="1"/>
</dbReference>
<dbReference type="EMBL" id="BMIF01000001">
    <property type="protein sequence ID" value="GGA52353.1"/>
    <property type="molecule type" value="Genomic_DNA"/>
</dbReference>
<reference evidence="1" key="2">
    <citation type="submission" date="2020-09" db="EMBL/GenBank/DDBJ databases">
        <authorList>
            <person name="Sun Q."/>
            <person name="Zhou Y."/>
        </authorList>
    </citation>
    <scope>NUCLEOTIDE SEQUENCE</scope>
    <source>
        <strain evidence="1">CGMCC 1.15320</strain>
    </source>
</reference>
<evidence type="ECO:0000313" key="2">
    <source>
        <dbReference type="Proteomes" id="UP000636264"/>
    </source>
</evidence>
<organism evidence="1 2">
    <name type="scientific">Nitratireductor aestuarii</name>
    <dbReference type="NCBI Taxonomy" id="1735103"/>
    <lineage>
        <taxon>Bacteria</taxon>
        <taxon>Pseudomonadati</taxon>
        <taxon>Pseudomonadota</taxon>
        <taxon>Alphaproteobacteria</taxon>
        <taxon>Hyphomicrobiales</taxon>
        <taxon>Phyllobacteriaceae</taxon>
        <taxon>Nitratireductor</taxon>
    </lineage>
</organism>
<reference evidence="1" key="1">
    <citation type="journal article" date="2014" name="Int. J. Syst. Evol. Microbiol.">
        <title>Complete genome sequence of Corynebacterium casei LMG S-19264T (=DSM 44701T), isolated from a smear-ripened cheese.</title>
        <authorList>
            <consortium name="US DOE Joint Genome Institute (JGI-PGF)"/>
            <person name="Walter F."/>
            <person name="Albersmeier A."/>
            <person name="Kalinowski J."/>
            <person name="Ruckert C."/>
        </authorList>
    </citation>
    <scope>NUCLEOTIDE SEQUENCE</scope>
    <source>
        <strain evidence="1">CGMCC 1.15320</strain>
    </source>
</reference>
<keyword evidence="2" id="KW-1185">Reference proteome</keyword>
<dbReference type="InterPro" id="IPR014347">
    <property type="entry name" value="Tautomerase/MIF_sf"/>
</dbReference>
<proteinExistence type="predicted"/>